<dbReference type="AlphaFoldDB" id="A0A4R1PYL8"/>
<organism evidence="1 2">
    <name type="scientific">Anaerospora hongkongensis</name>
    <dbReference type="NCBI Taxonomy" id="244830"/>
    <lineage>
        <taxon>Bacteria</taxon>
        <taxon>Bacillati</taxon>
        <taxon>Bacillota</taxon>
        <taxon>Negativicutes</taxon>
        <taxon>Selenomonadales</taxon>
        <taxon>Sporomusaceae</taxon>
        <taxon>Anaerospora</taxon>
    </lineage>
</organism>
<gene>
    <name evidence="1" type="ORF">EV210_111126</name>
</gene>
<evidence type="ECO:0000313" key="1">
    <source>
        <dbReference type="EMBL" id="TCL35660.1"/>
    </source>
</evidence>
<comment type="caution">
    <text evidence="1">The sequence shown here is derived from an EMBL/GenBank/DDBJ whole genome shotgun (WGS) entry which is preliminary data.</text>
</comment>
<protein>
    <submittedName>
        <fullName evidence="1">Uncharacterized protein</fullName>
    </submittedName>
</protein>
<sequence>MNIQERNEKLNRIIDLEKEIAAIKQELEGRPIHVKVPLRVFFFENPKFRNLEDFSDDKLKELVEWLENELAAKITISVPWW</sequence>
<dbReference type="EMBL" id="SLUI01000011">
    <property type="protein sequence ID" value="TCL35660.1"/>
    <property type="molecule type" value="Genomic_DNA"/>
</dbReference>
<dbReference type="Proteomes" id="UP000295063">
    <property type="component" value="Unassembled WGS sequence"/>
</dbReference>
<evidence type="ECO:0000313" key="2">
    <source>
        <dbReference type="Proteomes" id="UP000295063"/>
    </source>
</evidence>
<reference evidence="1 2" key="1">
    <citation type="submission" date="2019-03" db="EMBL/GenBank/DDBJ databases">
        <title>Genomic Encyclopedia of Type Strains, Phase IV (KMG-IV): sequencing the most valuable type-strain genomes for metagenomic binning, comparative biology and taxonomic classification.</title>
        <authorList>
            <person name="Goeker M."/>
        </authorList>
    </citation>
    <scope>NUCLEOTIDE SEQUENCE [LARGE SCALE GENOMIC DNA]</scope>
    <source>
        <strain evidence="1 2">DSM 15969</strain>
    </source>
</reference>
<keyword evidence="2" id="KW-1185">Reference proteome</keyword>
<dbReference type="RefSeq" id="WP_132082397.1">
    <property type="nucleotide sequence ID" value="NZ_SLUI01000011.1"/>
</dbReference>
<name>A0A4R1PYL8_9FIRM</name>
<proteinExistence type="predicted"/>
<accession>A0A4R1PYL8</accession>